<dbReference type="InterPro" id="IPR036271">
    <property type="entry name" value="Tet_transcr_reg_TetR-rel_C_sf"/>
</dbReference>
<keyword evidence="7" id="KW-1185">Reference proteome</keyword>
<evidence type="ECO:0000313" key="7">
    <source>
        <dbReference type="Proteomes" id="UP000007842"/>
    </source>
</evidence>
<dbReference type="PROSITE" id="PS50977">
    <property type="entry name" value="HTH_TETR_2"/>
    <property type="match status" value="1"/>
</dbReference>
<geneLocation type="plasmid" evidence="6 7">
    <name>pSCATT</name>
</geneLocation>
<dbReference type="Pfam" id="PF00440">
    <property type="entry name" value="TetR_N"/>
    <property type="match status" value="1"/>
</dbReference>
<dbReference type="InterPro" id="IPR001647">
    <property type="entry name" value="HTH_TetR"/>
</dbReference>
<dbReference type="KEGG" id="scy:SCATT_p08300"/>
<dbReference type="InterPro" id="IPR054126">
    <property type="entry name" value="CprB_TetR_C"/>
</dbReference>
<dbReference type="PRINTS" id="PR00455">
    <property type="entry name" value="HTHTETR"/>
</dbReference>
<dbReference type="PATRIC" id="fig|1003195.11.peg.873"/>
<sequence>MAQQERALRTRRLIVEAAGAVFDEMGFAAATTNEIIDRSGVTRGALYFHFPSKEAIADAVVAAQDEALVPPERELRLQAAIDLTMSFGDRLRHDPVLRGAVRLAVEQASYRKPDASPYVSSHAVVLRLLREAEHHGELLPGVDPEEVTALIVGAFTGIQVLSQAINNRADLLGRVTVLWRYLLPGLAVPALLPRLNTAPEVRIAQ</sequence>
<name>F8JNL0_STREN</name>
<evidence type="ECO:0000256" key="3">
    <source>
        <dbReference type="ARBA" id="ARBA00023163"/>
    </source>
</evidence>
<dbReference type="Proteomes" id="UP000007842">
    <property type="component" value="Plasmid pSCATT"/>
</dbReference>
<dbReference type="KEGG" id="sct:SCAT_p0905"/>
<accession>G8XD77</accession>
<keyword evidence="1" id="KW-0805">Transcription regulation</keyword>
<keyword evidence="2 4" id="KW-0238">DNA-binding</keyword>
<dbReference type="SUPFAM" id="SSF46689">
    <property type="entry name" value="Homeodomain-like"/>
    <property type="match status" value="1"/>
</dbReference>
<dbReference type="Gene3D" id="1.10.357.10">
    <property type="entry name" value="Tetracycline Repressor, domain 2"/>
    <property type="match status" value="1"/>
</dbReference>
<dbReference type="SUPFAM" id="SSF48498">
    <property type="entry name" value="Tetracyclin repressor-like, C-terminal domain"/>
    <property type="match status" value="1"/>
</dbReference>
<protein>
    <submittedName>
        <fullName evidence="6">FarA</fullName>
    </submittedName>
</protein>
<feature type="domain" description="HTH tetR-type" evidence="5">
    <location>
        <begin position="8"/>
        <end position="68"/>
    </location>
</feature>
<dbReference type="GO" id="GO:0003700">
    <property type="term" value="F:DNA-binding transcription factor activity"/>
    <property type="evidence" value="ECO:0007669"/>
    <property type="project" value="TreeGrafter"/>
</dbReference>
<gene>
    <name evidence="6" type="ordered locus">SCATT_p08300</name>
</gene>
<keyword evidence="3" id="KW-0804">Transcription</keyword>
<dbReference type="RefSeq" id="WP_014151357.1">
    <property type="nucleotide sequence ID" value="NC_016113.1"/>
</dbReference>
<feature type="DNA-binding region" description="H-T-H motif" evidence="4">
    <location>
        <begin position="31"/>
        <end position="50"/>
    </location>
</feature>
<dbReference type="InterPro" id="IPR050109">
    <property type="entry name" value="HTH-type_TetR-like_transc_reg"/>
</dbReference>
<evidence type="ECO:0000256" key="2">
    <source>
        <dbReference type="ARBA" id="ARBA00023125"/>
    </source>
</evidence>
<dbReference type="InterPro" id="IPR047923">
    <property type="entry name" value="ArpA-like"/>
</dbReference>
<organism evidence="6 7">
    <name type="scientific">Streptantibioticus cattleyicolor (strain ATCC 35852 / DSM 46488 / JCM 4925 / NBRC 14057 / NRRL 8057)</name>
    <name type="common">Streptomyces cattleya</name>
    <dbReference type="NCBI Taxonomy" id="1003195"/>
    <lineage>
        <taxon>Bacteria</taxon>
        <taxon>Bacillati</taxon>
        <taxon>Actinomycetota</taxon>
        <taxon>Actinomycetes</taxon>
        <taxon>Kitasatosporales</taxon>
        <taxon>Streptomycetaceae</taxon>
        <taxon>Streptantibioticus</taxon>
    </lineage>
</organism>
<dbReference type="HOGENOM" id="CLU_069356_8_0_11"/>
<evidence type="ECO:0000256" key="4">
    <source>
        <dbReference type="PROSITE-ProRule" id="PRU00335"/>
    </source>
</evidence>
<evidence type="ECO:0000259" key="5">
    <source>
        <dbReference type="PROSITE" id="PS50977"/>
    </source>
</evidence>
<proteinExistence type="predicted"/>
<dbReference type="InterPro" id="IPR023772">
    <property type="entry name" value="DNA-bd_HTH_TetR-type_CS"/>
</dbReference>
<accession>F8JNL0</accession>
<dbReference type="Pfam" id="PF21935">
    <property type="entry name" value="TetR_C_45"/>
    <property type="match status" value="1"/>
</dbReference>
<reference evidence="7" key="1">
    <citation type="submission" date="2011-12" db="EMBL/GenBank/DDBJ databases">
        <title>Complete genome sequence of Streptomyces cattleya strain DSM 46488.</title>
        <authorList>
            <person name="Ou H.-Y."/>
            <person name="Li P."/>
            <person name="Zhao C."/>
            <person name="O'Hagan D."/>
            <person name="Deng Z."/>
        </authorList>
    </citation>
    <scope>NUCLEOTIDE SEQUENCE [LARGE SCALE GENOMIC DNA]</scope>
    <source>
        <strain evidence="7">ATCC 35852 / DSM 46488 / JCM 4925 / NBRC 14057 / NRRL 8057</strain>
        <plasmid evidence="7">Plasmid pSCATT</plasmid>
    </source>
</reference>
<dbReference type="AlphaFoldDB" id="F8JNL0"/>
<dbReference type="OrthoDB" id="3237195at2"/>
<dbReference type="GO" id="GO:0000976">
    <property type="term" value="F:transcription cis-regulatory region binding"/>
    <property type="evidence" value="ECO:0007669"/>
    <property type="project" value="TreeGrafter"/>
</dbReference>
<keyword evidence="6" id="KW-0614">Plasmid</keyword>
<dbReference type="EMBL" id="CP003229">
    <property type="protein sequence ID" value="AEW99023.1"/>
    <property type="molecule type" value="Genomic_DNA"/>
</dbReference>
<dbReference type="InterPro" id="IPR009057">
    <property type="entry name" value="Homeodomain-like_sf"/>
</dbReference>
<evidence type="ECO:0000256" key="1">
    <source>
        <dbReference type="ARBA" id="ARBA00023015"/>
    </source>
</evidence>
<dbReference type="PANTHER" id="PTHR30055:SF234">
    <property type="entry name" value="HTH-TYPE TRANSCRIPTIONAL REGULATOR BETI"/>
    <property type="match status" value="1"/>
</dbReference>
<evidence type="ECO:0000313" key="6">
    <source>
        <dbReference type="EMBL" id="AEW99023.1"/>
    </source>
</evidence>
<dbReference type="PANTHER" id="PTHR30055">
    <property type="entry name" value="HTH-TYPE TRANSCRIPTIONAL REGULATOR RUTR"/>
    <property type="match status" value="1"/>
</dbReference>
<dbReference type="PROSITE" id="PS01081">
    <property type="entry name" value="HTH_TETR_1"/>
    <property type="match status" value="1"/>
</dbReference>
<dbReference type="NCBIfam" id="NF041196">
    <property type="entry name" value="ScbR_bind_reg"/>
    <property type="match status" value="1"/>
</dbReference>